<reference evidence="1" key="1">
    <citation type="submission" date="2021-06" db="EMBL/GenBank/DDBJ databases">
        <authorList>
            <person name="Kallberg Y."/>
            <person name="Tangrot J."/>
            <person name="Rosling A."/>
        </authorList>
    </citation>
    <scope>NUCLEOTIDE SEQUENCE</scope>
    <source>
        <strain evidence="1">IN212</strain>
    </source>
</reference>
<organism evidence="1 2">
    <name type="scientific">Racocetra fulgida</name>
    <dbReference type="NCBI Taxonomy" id="60492"/>
    <lineage>
        <taxon>Eukaryota</taxon>
        <taxon>Fungi</taxon>
        <taxon>Fungi incertae sedis</taxon>
        <taxon>Mucoromycota</taxon>
        <taxon>Glomeromycotina</taxon>
        <taxon>Glomeromycetes</taxon>
        <taxon>Diversisporales</taxon>
        <taxon>Gigasporaceae</taxon>
        <taxon>Racocetra</taxon>
    </lineage>
</organism>
<dbReference type="Proteomes" id="UP000789396">
    <property type="component" value="Unassembled WGS sequence"/>
</dbReference>
<dbReference type="AlphaFoldDB" id="A0A9N9J7Z2"/>
<evidence type="ECO:0000313" key="2">
    <source>
        <dbReference type="Proteomes" id="UP000789396"/>
    </source>
</evidence>
<dbReference type="EMBL" id="CAJVPZ010044858">
    <property type="protein sequence ID" value="CAG8768276.1"/>
    <property type="molecule type" value="Genomic_DNA"/>
</dbReference>
<keyword evidence="2" id="KW-1185">Reference proteome</keyword>
<sequence>EDIGVSNLKQLVDPTQDEAVEQCSQKNFGTNYGKKDIYLAENDQSRNSTDSRHKKLLTLDGMDIVHQEASLYNKKMQESSGQKVSEEKLEDNYCDC</sequence>
<accession>A0A9N9J7Z2</accession>
<protein>
    <submittedName>
        <fullName evidence="1">2934_t:CDS:1</fullName>
    </submittedName>
</protein>
<evidence type="ECO:0000313" key="1">
    <source>
        <dbReference type="EMBL" id="CAG8768276.1"/>
    </source>
</evidence>
<comment type="caution">
    <text evidence="1">The sequence shown here is derived from an EMBL/GenBank/DDBJ whole genome shotgun (WGS) entry which is preliminary data.</text>
</comment>
<name>A0A9N9J7Z2_9GLOM</name>
<proteinExistence type="predicted"/>
<feature type="non-terminal residue" evidence="1">
    <location>
        <position position="1"/>
    </location>
</feature>
<feature type="non-terminal residue" evidence="1">
    <location>
        <position position="96"/>
    </location>
</feature>
<gene>
    <name evidence="1" type="ORF">RFULGI_LOCUS14864</name>
</gene>